<dbReference type="Gene3D" id="3.80.30.20">
    <property type="entry name" value="tm_1862 like domain"/>
    <property type="match status" value="1"/>
</dbReference>
<evidence type="ECO:0000259" key="6">
    <source>
        <dbReference type="PROSITE" id="PS51332"/>
    </source>
</evidence>
<dbReference type="SFLD" id="SFLDS00029">
    <property type="entry name" value="Radical_SAM"/>
    <property type="match status" value="1"/>
</dbReference>
<evidence type="ECO:0000313" key="8">
    <source>
        <dbReference type="Proteomes" id="UP000009047"/>
    </source>
</evidence>
<keyword evidence="4" id="KW-0408">Iron</keyword>
<dbReference type="SMART" id="SM00729">
    <property type="entry name" value="Elp3"/>
    <property type="match status" value="1"/>
</dbReference>
<evidence type="ECO:0000256" key="3">
    <source>
        <dbReference type="ARBA" id="ARBA00022723"/>
    </source>
</evidence>
<evidence type="ECO:0000313" key="7">
    <source>
        <dbReference type="EMBL" id="ADK85852.1"/>
    </source>
</evidence>
<dbReference type="NCBIfam" id="TIGR03975">
    <property type="entry name" value="rSAM_ocin_1"/>
    <property type="match status" value="1"/>
</dbReference>
<dbReference type="STRING" id="644282.Deba_2492"/>
<organism evidence="7 8">
    <name type="scientific">Desulfarculus baarsii (strain ATCC 33931 / DSM 2075 / LMG 7858 / VKM B-1802 / 2st14)</name>
    <dbReference type="NCBI Taxonomy" id="644282"/>
    <lineage>
        <taxon>Bacteria</taxon>
        <taxon>Pseudomonadati</taxon>
        <taxon>Thermodesulfobacteriota</taxon>
        <taxon>Desulfarculia</taxon>
        <taxon>Desulfarculales</taxon>
        <taxon>Desulfarculaceae</taxon>
        <taxon>Desulfarculus</taxon>
    </lineage>
</organism>
<gene>
    <name evidence="7" type="ordered locus">Deba_2492</name>
</gene>
<dbReference type="EMBL" id="CP002085">
    <property type="protein sequence ID" value="ADK85852.1"/>
    <property type="molecule type" value="Genomic_DNA"/>
</dbReference>
<evidence type="ECO:0000256" key="1">
    <source>
        <dbReference type="ARBA" id="ARBA00001966"/>
    </source>
</evidence>
<feature type="domain" description="B12-binding" evidence="6">
    <location>
        <begin position="65"/>
        <end position="213"/>
    </location>
</feature>
<dbReference type="PANTHER" id="PTHR43409">
    <property type="entry name" value="ANAEROBIC MAGNESIUM-PROTOPORPHYRIN IX MONOMETHYL ESTER CYCLASE-RELATED"/>
    <property type="match status" value="1"/>
</dbReference>
<dbReference type="InterPro" id="IPR023404">
    <property type="entry name" value="rSAM_horseshoe"/>
</dbReference>
<dbReference type="AlphaFoldDB" id="E1QJV9"/>
<keyword evidence="3" id="KW-0479">Metal-binding</keyword>
<dbReference type="RefSeq" id="WP_013259291.1">
    <property type="nucleotide sequence ID" value="NC_014365.1"/>
</dbReference>
<protein>
    <submittedName>
        <fullName evidence="7">Radical SAM domain protein</fullName>
    </submittedName>
</protein>
<dbReference type="GO" id="GO:0005829">
    <property type="term" value="C:cytosol"/>
    <property type="evidence" value="ECO:0007669"/>
    <property type="project" value="TreeGrafter"/>
</dbReference>
<keyword evidence="8" id="KW-1185">Reference proteome</keyword>
<dbReference type="InterPro" id="IPR007197">
    <property type="entry name" value="rSAM"/>
</dbReference>
<accession>E1QJV9</accession>
<name>E1QJV9_DESB2</name>
<dbReference type="SUPFAM" id="SSF102114">
    <property type="entry name" value="Radical SAM enzymes"/>
    <property type="match status" value="1"/>
</dbReference>
<reference evidence="7 8" key="1">
    <citation type="journal article" date="2010" name="Stand. Genomic Sci.">
        <title>Complete genome sequence of Desulfarculus baarsii type strain (2st14).</title>
        <authorList>
            <person name="Sun H."/>
            <person name="Spring S."/>
            <person name="Lapidus A."/>
            <person name="Davenport K."/>
            <person name="Del Rio T.G."/>
            <person name="Tice H."/>
            <person name="Nolan M."/>
            <person name="Copeland A."/>
            <person name="Cheng J.F."/>
            <person name="Lucas S."/>
            <person name="Tapia R."/>
            <person name="Goodwin L."/>
            <person name="Pitluck S."/>
            <person name="Ivanova N."/>
            <person name="Pagani I."/>
            <person name="Mavromatis K."/>
            <person name="Ovchinnikova G."/>
            <person name="Pati A."/>
            <person name="Chen A."/>
            <person name="Palaniappan K."/>
            <person name="Hauser L."/>
            <person name="Chang Y.J."/>
            <person name="Jeffries C.D."/>
            <person name="Detter J.C."/>
            <person name="Han C."/>
            <person name="Rohde M."/>
            <person name="Brambilla E."/>
            <person name="Goker M."/>
            <person name="Woyke T."/>
            <person name="Bristow J."/>
            <person name="Eisen J.A."/>
            <person name="Markowitz V."/>
            <person name="Hugenholtz P."/>
            <person name="Kyrpides N.C."/>
            <person name="Klenk H.P."/>
            <person name="Land M."/>
        </authorList>
    </citation>
    <scope>NUCLEOTIDE SEQUENCE [LARGE SCALE GENOMIC DNA]</scope>
    <source>
        <strain evidence="8">ATCC 33931 / DSM 2075 / LMG 7858 / VKM B-1802 / 2st14</strain>
    </source>
</reference>
<keyword evidence="2" id="KW-0949">S-adenosyl-L-methionine</keyword>
<dbReference type="InterPro" id="IPR023984">
    <property type="entry name" value="rSAM_ocin_1"/>
</dbReference>
<keyword evidence="5" id="KW-0411">Iron-sulfur</keyword>
<evidence type="ECO:0000256" key="4">
    <source>
        <dbReference type="ARBA" id="ARBA00023004"/>
    </source>
</evidence>
<dbReference type="CDD" id="cd01335">
    <property type="entry name" value="Radical_SAM"/>
    <property type="match status" value="1"/>
</dbReference>
<dbReference type="SFLD" id="SFLDF00324">
    <property type="entry name" value="bacteriocin_maturation"/>
    <property type="match status" value="1"/>
</dbReference>
<dbReference type="Proteomes" id="UP000009047">
    <property type="component" value="Chromosome"/>
</dbReference>
<comment type="cofactor">
    <cofactor evidence="1">
        <name>[4Fe-4S] cluster</name>
        <dbReference type="ChEBI" id="CHEBI:49883"/>
    </cofactor>
</comment>
<dbReference type="InterPro" id="IPR058240">
    <property type="entry name" value="rSAM_sf"/>
</dbReference>
<dbReference type="Pfam" id="PF04055">
    <property type="entry name" value="Radical_SAM"/>
    <property type="match status" value="1"/>
</dbReference>
<dbReference type="InterPro" id="IPR006158">
    <property type="entry name" value="Cobalamin-bd"/>
</dbReference>
<dbReference type="GO" id="GO:0051536">
    <property type="term" value="F:iron-sulfur cluster binding"/>
    <property type="evidence" value="ECO:0007669"/>
    <property type="project" value="UniProtKB-KW"/>
</dbReference>
<evidence type="ECO:0000256" key="5">
    <source>
        <dbReference type="ARBA" id="ARBA00023014"/>
    </source>
</evidence>
<dbReference type="GO" id="GO:0046872">
    <property type="term" value="F:metal ion binding"/>
    <property type="evidence" value="ECO:0007669"/>
    <property type="project" value="UniProtKB-KW"/>
</dbReference>
<dbReference type="KEGG" id="dbr:Deba_2492"/>
<dbReference type="OrthoDB" id="9801424at2"/>
<proteinExistence type="predicted"/>
<dbReference type="PANTHER" id="PTHR43409:SF7">
    <property type="entry name" value="BLL1977 PROTEIN"/>
    <property type="match status" value="1"/>
</dbReference>
<evidence type="ECO:0000256" key="2">
    <source>
        <dbReference type="ARBA" id="ARBA00022691"/>
    </source>
</evidence>
<dbReference type="eggNOG" id="COG1032">
    <property type="taxonomic scope" value="Bacteria"/>
</dbReference>
<dbReference type="PROSITE" id="PS51332">
    <property type="entry name" value="B12_BINDING"/>
    <property type="match status" value="1"/>
</dbReference>
<dbReference type="HOGENOM" id="CLU_028867_0_0_7"/>
<dbReference type="GO" id="GO:0031419">
    <property type="term" value="F:cobalamin binding"/>
    <property type="evidence" value="ECO:0007669"/>
    <property type="project" value="InterPro"/>
</dbReference>
<sequence length="666" mass="75135">MLDCCLVNMPYTDLKRPSLGLGLLQGVLKREGFSVKSVYANLLQTEKTGPWFYSLVTQAAARTMIGDWSFARAAFPDHVIDDEAYLDYFCRTLSAYSLHDVDGGRIRQGVYWMRQQAEEFLDELTGQILALKPRVVGCTSTFMQHVASLALLRRLRQEAPYELVTMIGGANCEAEMGLATHRHFPWIDYVVSGEADDIIAPLVRLALTKGRQATAADLPLGAFGPIHRREGYPVTADGRAPRATASGFENWVVPEFDDYFQTLDQCPDLKASISPALPYETSRGCWWGEKPGCRFCGLCGQGKEFRAKPVERSLEVLRRIVERYGLKKIGAADNIMDMRFFKTFLPKLAEAPWADGLRIFYETRSLLGPEQIAALRRAGVHHIQAGVESLHSQCLRLMNKGCEAWQNIQLLKWCLQEGVYVVWHILYDLPGERDQWYEEMAADMALLHHLPPPVLFTMIKFDRFSHYRENPELYGLDLEPLADYAFVYPLGPEAIHDLAHDFDDKQRAAFRLNPMAPLIVGRGFDLARQAYKSWRAEWLGEPRPRLIMRESPQGLVIEDTRAIATAPRHPLTGLERQIYLDCRTAKRRDRLSAEMTAQGHDPAAVEAAVARLLADKLSLAIDSRLLSLAIEEPKQPYPLLADFPLGGFSANAFWQARKTRLAAGGH</sequence>
<dbReference type="InterPro" id="IPR006638">
    <property type="entry name" value="Elp3/MiaA/NifB-like_rSAM"/>
</dbReference>
<dbReference type="SFLD" id="SFLDG01082">
    <property type="entry name" value="B12-binding_domain_containing"/>
    <property type="match status" value="1"/>
</dbReference>
<dbReference type="GO" id="GO:0003824">
    <property type="term" value="F:catalytic activity"/>
    <property type="evidence" value="ECO:0007669"/>
    <property type="project" value="InterPro"/>
</dbReference>
<dbReference type="InterPro" id="IPR051198">
    <property type="entry name" value="BchE-like"/>
</dbReference>
<dbReference type="CDD" id="cd02065">
    <property type="entry name" value="B12-binding_like"/>
    <property type="match status" value="1"/>
</dbReference>